<dbReference type="Proteomes" id="UP000004980">
    <property type="component" value="Unassembled WGS sequence"/>
</dbReference>
<evidence type="ECO:0000256" key="1">
    <source>
        <dbReference type="SAM" id="Phobius"/>
    </source>
</evidence>
<feature type="transmembrane region" description="Helical" evidence="1">
    <location>
        <begin position="69"/>
        <end position="87"/>
    </location>
</feature>
<keyword evidence="1" id="KW-0812">Transmembrane</keyword>
<name>A0ABN0FCI9_9BURK</name>
<feature type="transmembrane region" description="Helical" evidence="1">
    <location>
        <begin position="99"/>
        <end position="122"/>
    </location>
</feature>
<organism evidence="2 3">
    <name type="scientific">Paraburkholderia hospita</name>
    <dbReference type="NCBI Taxonomy" id="169430"/>
    <lineage>
        <taxon>Bacteria</taxon>
        <taxon>Pseudomonadati</taxon>
        <taxon>Pseudomonadota</taxon>
        <taxon>Betaproteobacteria</taxon>
        <taxon>Burkholderiales</taxon>
        <taxon>Burkholderiaceae</taxon>
        <taxon>Paraburkholderia</taxon>
    </lineage>
</organism>
<protein>
    <recommendedName>
        <fullName evidence="4">DUF485 domain-containing protein</fullName>
    </recommendedName>
</protein>
<gene>
    <name evidence="2" type="ORF">WQE_34496</name>
</gene>
<sequence>MRRQNNFNLKRLAVFIVLVIMNPLTLVATIYRGNIHISEDNVINENVMERDFERLDQINRGKVALGKSFSLLVLMLATAFFGIFCFMPEQMALPTRFGVPVSIFMFVGLIVISLVISSLFVVCAEKNEIHAYDADVAEAVK</sequence>
<keyword evidence="1" id="KW-1133">Transmembrane helix</keyword>
<keyword evidence="1" id="KW-0472">Membrane</keyword>
<dbReference type="EMBL" id="AKAU01000195">
    <property type="protein sequence ID" value="EIM96374.1"/>
    <property type="molecule type" value="Genomic_DNA"/>
</dbReference>
<accession>A0ABN0FCI9</accession>
<evidence type="ECO:0000313" key="3">
    <source>
        <dbReference type="Proteomes" id="UP000004980"/>
    </source>
</evidence>
<comment type="caution">
    <text evidence="2">The sequence shown here is derived from an EMBL/GenBank/DDBJ whole genome shotgun (WGS) entry which is preliminary data.</text>
</comment>
<evidence type="ECO:0008006" key="4">
    <source>
        <dbReference type="Google" id="ProtNLM"/>
    </source>
</evidence>
<keyword evidence="3" id="KW-1185">Reference proteome</keyword>
<feature type="transmembrane region" description="Helical" evidence="1">
    <location>
        <begin position="12"/>
        <end position="31"/>
    </location>
</feature>
<proteinExistence type="predicted"/>
<reference evidence="2 3" key="1">
    <citation type="journal article" date="2012" name="J. Bacteriol.">
        <title>Draft Genome Sequence of the Soil Bacterium Burkholderia terrae Strain BS001, Which Interacts with Fungal Surface Structures.</title>
        <authorList>
            <person name="Nazir R."/>
            <person name="Hansen M.A."/>
            <person name="Sorensen S."/>
            <person name="van Elsas J.D."/>
        </authorList>
    </citation>
    <scope>NUCLEOTIDE SEQUENCE [LARGE SCALE GENOMIC DNA]</scope>
    <source>
        <strain evidence="2 3">BS001</strain>
    </source>
</reference>
<evidence type="ECO:0000313" key="2">
    <source>
        <dbReference type="EMBL" id="EIM96374.1"/>
    </source>
</evidence>